<organism evidence="2">
    <name type="scientific">Lotharella globosa</name>
    <dbReference type="NCBI Taxonomy" id="91324"/>
    <lineage>
        <taxon>Eukaryota</taxon>
        <taxon>Sar</taxon>
        <taxon>Rhizaria</taxon>
        <taxon>Cercozoa</taxon>
        <taxon>Chlorarachniophyceae</taxon>
        <taxon>Lotharella</taxon>
    </lineage>
</organism>
<protein>
    <submittedName>
        <fullName evidence="2">Uncharacterized protein</fullName>
    </submittedName>
</protein>
<sequence length="149" mass="16851">MGDENESDVRSHLHASVARMKVKGAALETQMEVLDKLQGPEDFFKFLQASGLSHDEIQRSLSDPQQAESLLEKSLNSKLGIQKEEDKELKKTLKTIDTIHDLVVKNKPREKPPPSKPKTKPLKKEIALKVPAHRLKLEEDKITLLVGIW</sequence>
<dbReference type="EMBL" id="HBIV01047201">
    <property type="protein sequence ID" value="CAE0681088.1"/>
    <property type="molecule type" value="Transcribed_RNA"/>
</dbReference>
<feature type="region of interest" description="Disordered" evidence="1">
    <location>
        <begin position="103"/>
        <end position="123"/>
    </location>
</feature>
<proteinExistence type="predicted"/>
<gene>
    <name evidence="2" type="ORF">LGLO00237_LOCUS32875</name>
</gene>
<feature type="compositionally biased region" description="Basic and acidic residues" evidence="1">
    <location>
        <begin position="103"/>
        <end position="113"/>
    </location>
</feature>
<name>A0A7S3ZER7_9EUKA</name>
<dbReference type="AlphaFoldDB" id="A0A7S3ZER7"/>
<reference evidence="2" key="1">
    <citation type="submission" date="2021-01" db="EMBL/GenBank/DDBJ databases">
        <authorList>
            <person name="Corre E."/>
            <person name="Pelletier E."/>
            <person name="Niang G."/>
            <person name="Scheremetjew M."/>
            <person name="Finn R."/>
            <person name="Kale V."/>
            <person name="Holt S."/>
            <person name="Cochrane G."/>
            <person name="Meng A."/>
            <person name="Brown T."/>
            <person name="Cohen L."/>
        </authorList>
    </citation>
    <scope>NUCLEOTIDE SEQUENCE</scope>
    <source>
        <strain evidence="2">CCCM811</strain>
    </source>
</reference>
<evidence type="ECO:0000313" key="2">
    <source>
        <dbReference type="EMBL" id="CAE0681088.1"/>
    </source>
</evidence>
<accession>A0A7S3ZER7</accession>
<evidence type="ECO:0000256" key="1">
    <source>
        <dbReference type="SAM" id="MobiDB-lite"/>
    </source>
</evidence>